<keyword evidence="3" id="KW-1185">Reference proteome</keyword>
<keyword evidence="1" id="KW-0812">Transmembrane</keyword>
<dbReference type="EMBL" id="JBHSWV010000098">
    <property type="protein sequence ID" value="MFC6764773.1"/>
    <property type="molecule type" value="Genomic_DNA"/>
</dbReference>
<dbReference type="Proteomes" id="UP001596383">
    <property type="component" value="Unassembled WGS sequence"/>
</dbReference>
<feature type="transmembrane region" description="Helical" evidence="1">
    <location>
        <begin position="32"/>
        <end position="51"/>
    </location>
</feature>
<proteinExistence type="predicted"/>
<protein>
    <recommendedName>
        <fullName evidence="4">CbaC protein</fullName>
    </recommendedName>
</protein>
<evidence type="ECO:0008006" key="4">
    <source>
        <dbReference type="Google" id="ProtNLM"/>
    </source>
</evidence>
<keyword evidence="1" id="KW-0472">Membrane</keyword>
<keyword evidence="1" id="KW-1133">Transmembrane helix</keyword>
<comment type="caution">
    <text evidence="2">The sequence shown here is derived from an EMBL/GenBank/DDBJ whole genome shotgun (WGS) entry which is preliminary data.</text>
</comment>
<name>A0ABD5SI99_9EURY</name>
<accession>A0ABD5SI99</accession>
<gene>
    <name evidence="2" type="ORF">ACFQE6_06980</name>
</gene>
<organism evidence="2 3">
    <name type="scientific">Natrinema soli</name>
    <dbReference type="NCBI Taxonomy" id="1930624"/>
    <lineage>
        <taxon>Archaea</taxon>
        <taxon>Methanobacteriati</taxon>
        <taxon>Methanobacteriota</taxon>
        <taxon>Stenosarchaea group</taxon>
        <taxon>Halobacteria</taxon>
        <taxon>Halobacteriales</taxon>
        <taxon>Natrialbaceae</taxon>
        <taxon>Natrinema</taxon>
    </lineage>
</organism>
<dbReference type="AlphaFoldDB" id="A0ABD5SI99"/>
<reference evidence="2 3" key="1">
    <citation type="journal article" date="2019" name="Int. J. Syst. Evol. Microbiol.">
        <title>The Global Catalogue of Microorganisms (GCM) 10K type strain sequencing project: providing services to taxonomists for standard genome sequencing and annotation.</title>
        <authorList>
            <consortium name="The Broad Institute Genomics Platform"/>
            <consortium name="The Broad Institute Genome Sequencing Center for Infectious Disease"/>
            <person name="Wu L."/>
            <person name="Ma J."/>
        </authorList>
    </citation>
    <scope>NUCLEOTIDE SEQUENCE [LARGE SCALE GENOMIC DNA]</scope>
    <source>
        <strain evidence="2 3">LMG 29247</strain>
    </source>
</reference>
<evidence type="ECO:0000313" key="3">
    <source>
        <dbReference type="Proteomes" id="UP001596383"/>
    </source>
</evidence>
<evidence type="ECO:0000313" key="2">
    <source>
        <dbReference type="EMBL" id="MFC6764773.1"/>
    </source>
</evidence>
<evidence type="ECO:0000256" key="1">
    <source>
        <dbReference type="SAM" id="Phobius"/>
    </source>
</evidence>
<sequence>MDRLAMIFPLLFLTGLAGYSLAQGLSMIGWEFLVILWLYALVEVVSGIFEVSDR</sequence>